<dbReference type="AlphaFoldDB" id="A0A7C3PEI0"/>
<reference evidence="1" key="1">
    <citation type="journal article" date="2020" name="mSystems">
        <title>Genome- and Community-Level Interaction Insights into Carbon Utilization and Element Cycling Functions of Hydrothermarchaeota in Hydrothermal Sediment.</title>
        <authorList>
            <person name="Zhou Z."/>
            <person name="Liu Y."/>
            <person name="Xu W."/>
            <person name="Pan J."/>
            <person name="Luo Z.H."/>
            <person name="Li M."/>
        </authorList>
    </citation>
    <scope>NUCLEOTIDE SEQUENCE [LARGE SCALE GENOMIC DNA]</scope>
    <source>
        <strain evidence="1">SpSt-418</strain>
    </source>
</reference>
<gene>
    <name evidence="1" type="ORF">ENR64_07385</name>
</gene>
<comment type="caution">
    <text evidence="1">The sequence shown here is derived from an EMBL/GenBank/DDBJ whole genome shotgun (WGS) entry which is preliminary data.</text>
</comment>
<organism evidence="1">
    <name type="scientific">Oscillatoriales cyanobacterium SpSt-418</name>
    <dbReference type="NCBI Taxonomy" id="2282169"/>
    <lineage>
        <taxon>Bacteria</taxon>
        <taxon>Bacillati</taxon>
        <taxon>Cyanobacteriota</taxon>
        <taxon>Cyanophyceae</taxon>
        <taxon>Oscillatoriophycideae</taxon>
        <taxon>Oscillatoriales</taxon>
    </lineage>
</organism>
<name>A0A7C3PEI0_9CYAN</name>
<proteinExistence type="predicted"/>
<sequence>MQKCIEKGTHSQQRQIS</sequence>
<evidence type="ECO:0000313" key="1">
    <source>
        <dbReference type="EMBL" id="HFM97579.1"/>
    </source>
</evidence>
<protein>
    <submittedName>
        <fullName evidence="1">Uncharacterized protein</fullName>
    </submittedName>
</protein>
<dbReference type="EMBL" id="DSRU01000093">
    <property type="protein sequence ID" value="HFM97579.1"/>
    <property type="molecule type" value="Genomic_DNA"/>
</dbReference>
<accession>A0A7C3PEI0</accession>